<organism evidence="2 3">
    <name type="scientific">Zizania palustris</name>
    <name type="common">Northern wild rice</name>
    <dbReference type="NCBI Taxonomy" id="103762"/>
    <lineage>
        <taxon>Eukaryota</taxon>
        <taxon>Viridiplantae</taxon>
        <taxon>Streptophyta</taxon>
        <taxon>Embryophyta</taxon>
        <taxon>Tracheophyta</taxon>
        <taxon>Spermatophyta</taxon>
        <taxon>Magnoliopsida</taxon>
        <taxon>Liliopsida</taxon>
        <taxon>Poales</taxon>
        <taxon>Poaceae</taxon>
        <taxon>BOP clade</taxon>
        <taxon>Oryzoideae</taxon>
        <taxon>Oryzeae</taxon>
        <taxon>Zizaniinae</taxon>
        <taxon>Zizania</taxon>
    </lineage>
</organism>
<evidence type="ECO:0000313" key="3">
    <source>
        <dbReference type="Proteomes" id="UP000729402"/>
    </source>
</evidence>
<evidence type="ECO:0000256" key="1">
    <source>
        <dbReference type="SAM" id="MobiDB-lite"/>
    </source>
</evidence>
<dbReference type="Proteomes" id="UP000729402">
    <property type="component" value="Unassembled WGS sequence"/>
</dbReference>
<dbReference type="EMBL" id="JAAALK010000287">
    <property type="protein sequence ID" value="KAG8057509.1"/>
    <property type="molecule type" value="Genomic_DNA"/>
</dbReference>
<reference evidence="2" key="2">
    <citation type="submission" date="2021-02" db="EMBL/GenBank/DDBJ databases">
        <authorList>
            <person name="Kimball J.A."/>
            <person name="Haas M.W."/>
            <person name="Macchietto M."/>
            <person name="Kono T."/>
            <person name="Duquette J."/>
            <person name="Shao M."/>
        </authorList>
    </citation>
    <scope>NUCLEOTIDE SEQUENCE</scope>
    <source>
        <tissue evidence="2">Fresh leaf tissue</tissue>
    </source>
</reference>
<proteinExistence type="predicted"/>
<name>A0A8J5S0P2_ZIZPA</name>
<accession>A0A8J5S0P2</accession>
<evidence type="ECO:0000313" key="2">
    <source>
        <dbReference type="EMBL" id="KAG8057509.1"/>
    </source>
</evidence>
<reference evidence="2" key="1">
    <citation type="journal article" date="2021" name="bioRxiv">
        <title>Whole Genome Assembly and Annotation of Northern Wild Rice, Zizania palustris L., Supports a Whole Genome Duplication in the Zizania Genus.</title>
        <authorList>
            <person name="Haas M."/>
            <person name="Kono T."/>
            <person name="Macchietto M."/>
            <person name="Millas R."/>
            <person name="McGilp L."/>
            <person name="Shao M."/>
            <person name="Duquette J."/>
            <person name="Hirsch C.N."/>
            <person name="Kimball J."/>
        </authorList>
    </citation>
    <scope>NUCLEOTIDE SEQUENCE</scope>
    <source>
        <tissue evidence="2">Fresh leaf tissue</tissue>
    </source>
</reference>
<dbReference type="AlphaFoldDB" id="A0A8J5S0P2"/>
<feature type="region of interest" description="Disordered" evidence="1">
    <location>
        <begin position="21"/>
        <end position="43"/>
    </location>
</feature>
<protein>
    <submittedName>
        <fullName evidence="2">Uncharacterized protein</fullName>
    </submittedName>
</protein>
<keyword evidence="3" id="KW-1185">Reference proteome</keyword>
<gene>
    <name evidence="2" type="ORF">GUJ93_ZPchr0002g23149</name>
</gene>
<comment type="caution">
    <text evidence="2">The sequence shown here is derived from an EMBL/GenBank/DDBJ whole genome shotgun (WGS) entry which is preliminary data.</text>
</comment>
<sequence length="81" mass="8596">MLTAWRVAGWMVGWLGKRGPSRVRPRGVDVSSADRSRGASSLLARRQGQPSVYILPRQCARYRAVPIVAAAAAPSSSSSSG</sequence>